<dbReference type="EMBL" id="JAGYWB010000001">
    <property type="protein sequence ID" value="KAI0530641.1"/>
    <property type="molecule type" value="Genomic_DNA"/>
</dbReference>
<dbReference type="GO" id="GO:0000177">
    <property type="term" value="C:cytoplasmic exosome (RNase complex)"/>
    <property type="evidence" value="ECO:0007669"/>
    <property type="project" value="TreeGrafter"/>
</dbReference>
<keyword evidence="8" id="KW-0694">RNA-binding</keyword>
<dbReference type="Gene3D" id="2.40.50.700">
    <property type="match status" value="1"/>
</dbReference>
<dbReference type="InterPro" id="IPR041505">
    <property type="entry name" value="Dis3_CSD2"/>
</dbReference>
<evidence type="ECO:0000256" key="9">
    <source>
        <dbReference type="ARBA" id="ARBA00023242"/>
    </source>
</evidence>
<comment type="similarity">
    <text evidence="2">Belongs to the RNR ribonuclease family.</text>
</comment>
<keyword evidence="9" id="KW-0539">Nucleus</keyword>
<accession>A0A8T3C859</accession>
<keyword evidence="7" id="KW-0269">Exonuclease</keyword>
<dbReference type="AlphaFoldDB" id="A0A8T3C859"/>
<evidence type="ECO:0000313" key="12">
    <source>
        <dbReference type="EMBL" id="KAI0530641.1"/>
    </source>
</evidence>
<evidence type="ECO:0000256" key="6">
    <source>
        <dbReference type="ARBA" id="ARBA00022835"/>
    </source>
</evidence>
<comment type="subcellular location">
    <subcellularLocation>
        <location evidence="1">Nucleus</location>
    </subcellularLocation>
</comment>
<keyword evidence="6" id="KW-0271">Exosome</keyword>
<dbReference type="GO" id="GO:0071031">
    <property type="term" value="P:nuclear mRNA surveillance of mRNA 3'-end processing"/>
    <property type="evidence" value="ECO:0007669"/>
    <property type="project" value="TreeGrafter"/>
</dbReference>
<dbReference type="Pfam" id="PF17849">
    <property type="entry name" value="OB_Dis3"/>
    <property type="match status" value="1"/>
</dbReference>
<protein>
    <recommendedName>
        <fullName evidence="10">Ribosomal RNA-processing protein 44</fullName>
    </recommendedName>
</protein>
<proteinExistence type="inferred from homology"/>
<keyword evidence="3" id="KW-0698">rRNA processing</keyword>
<dbReference type="GO" id="GO:0016075">
    <property type="term" value="P:rRNA catabolic process"/>
    <property type="evidence" value="ECO:0007669"/>
    <property type="project" value="TreeGrafter"/>
</dbReference>
<dbReference type="PANTHER" id="PTHR23355">
    <property type="entry name" value="RIBONUCLEASE"/>
    <property type="match status" value="1"/>
</dbReference>
<feature type="domain" description="RNB" evidence="11">
    <location>
        <begin position="200"/>
        <end position="520"/>
    </location>
</feature>
<dbReference type="GO" id="GO:0004519">
    <property type="term" value="F:endonuclease activity"/>
    <property type="evidence" value="ECO:0007669"/>
    <property type="project" value="TreeGrafter"/>
</dbReference>
<keyword evidence="4" id="KW-0540">Nuclease</keyword>
<dbReference type="SMART" id="SM00955">
    <property type="entry name" value="RNB"/>
    <property type="match status" value="1"/>
</dbReference>
<evidence type="ECO:0000256" key="3">
    <source>
        <dbReference type="ARBA" id="ARBA00022552"/>
    </source>
</evidence>
<keyword evidence="13" id="KW-1185">Reference proteome</keyword>
<reference evidence="12" key="1">
    <citation type="journal article" date="2022" name="Front. Genet.">
        <title>Chromosome-Scale Assembly of the Dendrobium nobile Genome Provides Insights Into the Molecular Mechanism of the Biosynthesis of the Medicinal Active Ingredient of Dendrobium.</title>
        <authorList>
            <person name="Xu Q."/>
            <person name="Niu S.-C."/>
            <person name="Li K.-L."/>
            <person name="Zheng P.-J."/>
            <person name="Zhang X.-J."/>
            <person name="Jia Y."/>
            <person name="Liu Y."/>
            <person name="Niu Y.-X."/>
            <person name="Yu L.-H."/>
            <person name="Chen D.-F."/>
            <person name="Zhang G.-Q."/>
        </authorList>
    </citation>
    <scope>NUCLEOTIDE SEQUENCE</scope>
    <source>
        <tissue evidence="12">Leaf</tissue>
    </source>
</reference>
<evidence type="ECO:0000313" key="13">
    <source>
        <dbReference type="Proteomes" id="UP000829196"/>
    </source>
</evidence>
<name>A0A8T3C859_DENNO</name>
<evidence type="ECO:0000256" key="7">
    <source>
        <dbReference type="ARBA" id="ARBA00022839"/>
    </source>
</evidence>
<evidence type="ECO:0000256" key="4">
    <source>
        <dbReference type="ARBA" id="ARBA00022722"/>
    </source>
</evidence>
<dbReference type="Pfam" id="PF00773">
    <property type="entry name" value="RNB"/>
    <property type="match status" value="1"/>
</dbReference>
<dbReference type="InterPro" id="IPR001900">
    <property type="entry name" value="RNase_II/R"/>
</dbReference>
<sequence length="721" mass="81564">MNRAFNGDIVAVEILPHCQQTEEKSFIVENVNDEDDEDDVHIVPGNVDEAPRNAKACAGSTAAVSSRSFGRVVGIIERNWSLYCGSLKPSSLSIENGGTPQAFFISTDRRIPMICIQGGHLEKLLNKRIIVEVDYWDCSSAYPCGHHVRTIGEIGEIEVENEVILIENDINSTKFSLQALACLPPYPWSLSHEELANPHREDLRHLRVFRVDQHGCKDIDDALHCSLLPNGNFEVGVHIDDVTNFVHPGTPLDKEAVQRGTSVYLLDKKIDMLPKILIEGICSLQPCATLTPDANIVSTRFTKSTIKSCAALSYVEAQTLMDDSRKIDPLITDLRNLNSFAKLMRQRRIDGGALTFNSTEVKFQMDTEIRDPSDIGNYPIIEASQKIEEFMLACNFFVAKKILKHFPSCSLLRHQPAPTKEMLEPLHHMATAVGLDLDISSPKALMDSIDHAVGVDPNCKKKMKILATRCMTKVIYSWSGDMKPTEFHHFGLVTPLYTHFTSPMRRYIIVHRLLAAALEISKLPENFLVSSRRTEIINNLNNRQINAKMANRASNYLQKVIYFKKRPMDTEARIIKIMPYGFIVFLPGFDIEGLICLTSRGSKGEEWILDEAHQRLSKKGTNISYCLLQMVRIHVEVILKPMLVHKVDKEDFFKSIADTLHHIPIRVQKKGLTTTCSIRECDVHIEEKLAEEQSFTDHSTPSKEFQQLIFDAQELRNNHLR</sequence>
<dbReference type="FunFam" id="2.40.50.700:FF:000001">
    <property type="entry name" value="Exosome complex exonuclease exoribonuclease (Rrp44)"/>
    <property type="match status" value="1"/>
</dbReference>
<evidence type="ECO:0000256" key="8">
    <source>
        <dbReference type="ARBA" id="ARBA00022884"/>
    </source>
</evidence>
<keyword evidence="5" id="KW-0378">Hydrolase</keyword>
<dbReference type="Gene3D" id="2.40.50.140">
    <property type="entry name" value="Nucleic acid-binding proteins"/>
    <property type="match status" value="1"/>
</dbReference>
<evidence type="ECO:0000256" key="5">
    <source>
        <dbReference type="ARBA" id="ARBA00022801"/>
    </source>
</evidence>
<dbReference type="GO" id="GO:0003723">
    <property type="term" value="F:RNA binding"/>
    <property type="evidence" value="ECO:0007669"/>
    <property type="project" value="UniProtKB-KW"/>
</dbReference>
<dbReference type="GO" id="GO:0006364">
    <property type="term" value="P:rRNA processing"/>
    <property type="evidence" value="ECO:0007669"/>
    <property type="project" value="UniProtKB-KW"/>
</dbReference>
<dbReference type="GO" id="GO:0000176">
    <property type="term" value="C:nuclear exosome (RNase complex)"/>
    <property type="evidence" value="ECO:0007669"/>
    <property type="project" value="UniProtKB-ARBA"/>
</dbReference>
<organism evidence="12 13">
    <name type="scientific">Dendrobium nobile</name>
    <name type="common">Orchid</name>
    <dbReference type="NCBI Taxonomy" id="94219"/>
    <lineage>
        <taxon>Eukaryota</taxon>
        <taxon>Viridiplantae</taxon>
        <taxon>Streptophyta</taxon>
        <taxon>Embryophyta</taxon>
        <taxon>Tracheophyta</taxon>
        <taxon>Spermatophyta</taxon>
        <taxon>Magnoliopsida</taxon>
        <taxon>Liliopsida</taxon>
        <taxon>Asparagales</taxon>
        <taxon>Orchidaceae</taxon>
        <taxon>Epidendroideae</taxon>
        <taxon>Malaxideae</taxon>
        <taxon>Dendrobiinae</taxon>
        <taxon>Dendrobium</taxon>
    </lineage>
</organism>
<dbReference type="InterPro" id="IPR012340">
    <property type="entry name" value="NA-bd_OB-fold"/>
</dbReference>
<dbReference type="Proteomes" id="UP000829196">
    <property type="component" value="Unassembled WGS sequence"/>
</dbReference>
<dbReference type="InterPro" id="IPR050180">
    <property type="entry name" value="RNR_Ribonuclease"/>
</dbReference>
<dbReference type="GO" id="GO:0000175">
    <property type="term" value="F:3'-5'-RNA exonuclease activity"/>
    <property type="evidence" value="ECO:0007669"/>
    <property type="project" value="TreeGrafter"/>
</dbReference>
<comment type="caution">
    <text evidence="12">The sequence shown here is derived from an EMBL/GenBank/DDBJ whole genome shotgun (WGS) entry which is preliminary data.</text>
</comment>
<evidence type="ECO:0000256" key="1">
    <source>
        <dbReference type="ARBA" id="ARBA00004123"/>
    </source>
</evidence>
<dbReference type="SUPFAM" id="SSF50249">
    <property type="entry name" value="Nucleic acid-binding proteins"/>
    <property type="match status" value="3"/>
</dbReference>
<evidence type="ECO:0000259" key="11">
    <source>
        <dbReference type="SMART" id="SM00955"/>
    </source>
</evidence>
<evidence type="ECO:0000256" key="10">
    <source>
        <dbReference type="ARBA" id="ARBA00077930"/>
    </source>
</evidence>
<dbReference type="Gene3D" id="2.40.50.690">
    <property type="match status" value="1"/>
</dbReference>
<dbReference type="OrthoDB" id="372421at2759"/>
<gene>
    <name evidence="12" type="ORF">KFK09_000188</name>
</gene>
<dbReference type="SMR" id="A0A8T3C859"/>
<dbReference type="PANTHER" id="PTHR23355:SF35">
    <property type="entry name" value="EXOSOME COMPLEX EXONUCLEASE RRP44"/>
    <property type="match status" value="1"/>
</dbReference>
<evidence type="ECO:0000256" key="2">
    <source>
        <dbReference type="ARBA" id="ARBA00005785"/>
    </source>
</evidence>